<feature type="region of interest" description="Disordered" evidence="1">
    <location>
        <begin position="13"/>
        <end position="34"/>
    </location>
</feature>
<name>A0AAE3K8F6_9EURY</name>
<dbReference type="AlphaFoldDB" id="A0AAE3K8F6"/>
<proteinExistence type="predicted"/>
<feature type="compositionally biased region" description="Basic and acidic residues" evidence="1">
    <location>
        <begin position="15"/>
        <end position="30"/>
    </location>
</feature>
<dbReference type="Gene3D" id="3.40.50.300">
    <property type="entry name" value="P-loop containing nucleotide triphosphate hydrolases"/>
    <property type="match status" value="1"/>
</dbReference>
<evidence type="ECO:0000313" key="2">
    <source>
        <dbReference type="EMBL" id="MCL9817016.1"/>
    </source>
</evidence>
<gene>
    <name evidence="2" type="ORF">AArcSt2_08690</name>
</gene>
<evidence type="ECO:0000313" key="3">
    <source>
        <dbReference type="Proteomes" id="UP001203207"/>
    </source>
</evidence>
<keyword evidence="3" id="KW-1185">Reference proteome</keyword>
<sequence>MSDDNDVYTAAQAREWQDGYHERPNREVHPHGGIVQDPKVSRWMSIYEAMYDPEEADRPEKMPGEARNLAEMRLVREMEGTEVFRRAMRVGDTPTLKHFTGDTNQRSDISGIKAIGKVDKLVNGVAPVIVILGEMGAGKTDFSMLLAQRWSALQPEDRLVGTNIKSLQEKTRWVDDRGDLRDGWISSYGELMEWVKQDGDPIEHAQRPKLFIGDEFSSAASGRGKQGYETAMKMAPLVYKIRKYGGALIYIAHGPKSIHPMLWRVGTIVKKVSQKRAIVGDSIRSNQLADIQFELEGIPPTDWRFNTKEASDWSWRSHSEETEEMSEKDVVRRTAIWTAIRGKEMGMSNRDVAEFVPYSHEWVRSRWNEYDDEGKHTDALASVEAAIA</sequence>
<organism evidence="2 3">
    <name type="scientific">Natronocalculus amylovorans</name>
    <dbReference type="NCBI Taxonomy" id="2917812"/>
    <lineage>
        <taxon>Archaea</taxon>
        <taxon>Methanobacteriati</taxon>
        <taxon>Methanobacteriota</taxon>
        <taxon>Stenosarchaea group</taxon>
        <taxon>Halobacteria</taxon>
        <taxon>Halobacteriales</taxon>
        <taxon>Haloferacaceae</taxon>
        <taxon>Natronocalculus</taxon>
    </lineage>
</organism>
<dbReference type="RefSeq" id="WP_250583970.1">
    <property type="nucleotide sequence ID" value="NZ_JAKRVX010000003.1"/>
</dbReference>
<reference evidence="2" key="1">
    <citation type="journal article" date="2022" name="Syst. Appl. Microbiol.">
        <title>Natronocalculus amylovorans gen. nov., sp. nov., and Natranaeroarchaeum aerophilus sp. nov., dominant culturable amylolytic natronoarchaea from hypersaline soda lakes in southwestern Siberia.</title>
        <authorList>
            <person name="Sorokin D.Y."/>
            <person name="Elcheninov A.G."/>
            <person name="Khizhniak T.V."/>
            <person name="Koenen M."/>
            <person name="Bale N.J."/>
            <person name="Damste J.S.S."/>
            <person name="Kublanov I.V."/>
        </authorList>
    </citation>
    <scope>NUCLEOTIDE SEQUENCE</scope>
    <source>
        <strain evidence="2">AArc-St2</strain>
    </source>
</reference>
<dbReference type="InterPro" id="IPR027417">
    <property type="entry name" value="P-loop_NTPase"/>
</dbReference>
<dbReference type="Proteomes" id="UP001203207">
    <property type="component" value="Unassembled WGS sequence"/>
</dbReference>
<comment type="caution">
    <text evidence="2">The sequence shown here is derived from an EMBL/GenBank/DDBJ whole genome shotgun (WGS) entry which is preliminary data.</text>
</comment>
<dbReference type="SUPFAM" id="SSF52540">
    <property type="entry name" value="P-loop containing nucleoside triphosphate hydrolases"/>
    <property type="match status" value="1"/>
</dbReference>
<protein>
    <submittedName>
        <fullName evidence="2">Uncharacterized protein</fullName>
    </submittedName>
</protein>
<dbReference type="EMBL" id="JAKRVX010000003">
    <property type="protein sequence ID" value="MCL9817016.1"/>
    <property type="molecule type" value="Genomic_DNA"/>
</dbReference>
<reference evidence="2" key="2">
    <citation type="submission" date="2022-02" db="EMBL/GenBank/DDBJ databases">
        <authorList>
            <person name="Elcheninov A.G."/>
            <person name="Sorokin D.Y."/>
            <person name="Kublanov I.V."/>
        </authorList>
    </citation>
    <scope>NUCLEOTIDE SEQUENCE</scope>
    <source>
        <strain evidence="2">AArc-St2</strain>
    </source>
</reference>
<evidence type="ECO:0000256" key="1">
    <source>
        <dbReference type="SAM" id="MobiDB-lite"/>
    </source>
</evidence>
<accession>A0AAE3K8F6</accession>